<accession>A0AB36DHW9</accession>
<protein>
    <recommendedName>
        <fullName evidence="1">4Fe-4S ferredoxin-type domain-containing protein</fullName>
    </recommendedName>
</protein>
<evidence type="ECO:0000313" key="2">
    <source>
        <dbReference type="EMBL" id="NSI65650.1"/>
    </source>
</evidence>
<dbReference type="RefSeq" id="WP_173903638.1">
    <property type="nucleotide sequence ID" value="NZ_JAAIRY010000016.1"/>
</dbReference>
<dbReference type="PROSITE" id="PS51379">
    <property type="entry name" value="4FE4S_FER_2"/>
    <property type="match status" value="2"/>
</dbReference>
<dbReference type="InterPro" id="IPR007525">
    <property type="entry name" value="FrhB_FdhB_C"/>
</dbReference>
<dbReference type="SUPFAM" id="SSF54862">
    <property type="entry name" value="4Fe-4S ferredoxins"/>
    <property type="match status" value="1"/>
</dbReference>
<comment type="caution">
    <text evidence="2">The sequence shown here is derived from an EMBL/GenBank/DDBJ whole genome shotgun (WGS) entry which is preliminary data.</text>
</comment>
<gene>
    <name evidence="2" type="ORF">G4981_10255</name>
</gene>
<dbReference type="PANTHER" id="PTHR43193:SF2">
    <property type="entry name" value="POLYFERREDOXIN PROTEIN FWDF"/>
    <property type="match status" value="1"/>
</dbReference>
<dbReference type="Gene3D" id="3.30.70.20">
    <property type="match status" value="1"/>
</dbReference>
<evidence type="ECO:0000259" key="1">
    <source>
        <dbReference type="PROSITE" id="PS51379"/>
    </source>
</evidence>
<sequence>MILFNNKEECFGCGACANICYKNAITMVPDEKGFLYPEINESLCVNCMFCKASCQINHADEVKEDTAEKCYGFKNEDSIREKSSSGGAYTAISDYVLLDGGSCFGTAFTDTQDVVFQKAVNKQERDKFLGSKYVQSSIGTTYLEIGKELKGHNKVLFTGTPCQVSGLKHYLKAKKISTERLLTVDLLCHGTPSPKVWKDYVNFLEKKNQARMISYTFRDKEKGWIGYHIKAEYDNGNNECESSEELTFLKIFSMDVALRPSCYNCPYACRKRCGDITIGDYWGIHQLDEKFADNKGISLVVPNSSVGKNLVSSICENPLYRWNEYNYSSVSQPNLECSTLKNLVTDMFWKHYQTKGFMWIIRNYGGYNNPSFTNKIWRSMIYRVHAWRNKWRLG</sequence>
<reference evidence="2" key="1">
    <citation type="journal article" date="2020" name="Cell Host Microbe">
        <title>Functional and Genomic Variation between Human-Derived Isolates of Lachnospiraceae Reveals Inter- and Intra-Species Diversity.</title>
        <authorList>
            <person name="Sorbara M.T."/>
            <person name="Littmann E.R."/>
            <person name="Fontana E."/>
            <person name="Moody T.U."/>
            <person name="Kohout C.E."/>
            <person name="Gjonbalaj M."/>
            <person name="Eaton V."/>
            <person name="Seok R."/>
            <person name="Leiner I.M."/>
            <person name="Pamer E.G."/>
        </authorList>
    </citation>
    <scope>NUCLEOTIDE SEQUENCE</scope>
    <source>
        <strain evidence="2">MSK.11.9</strain>
    </source>
</reference>
<dbReference type="PANTHER" id="PTHR43193">
    <property type="match status" value="1"/>
</dbReference>
<feature type="domain" description="4Fe-4S ferredoxin-type" evidence="1">
    <location>
        <begin position="1"/>
        <end position="30"/>
    </location>
</feature>
<proteinExistence type="predicted"/>
<dbReference type="InterPro" id="IPR017896">
    <property type="entry name" value="4Fe4S_Fe-S-bd"/>
</dbReference>
<feature type="domain" description="4Fe-4S ferredoxin-type" evidence="1">
    <location>
        <begin position="35"/>
        <end position="65"/>
    </location>
</feature>
<evidence type="ECO:0000313" key="3">
    <source>
        <dbReference type="Proteomes" id="UP001296581"/>
    </source>
</evidence>
<dbReference type="Proteomes" id="UP001296581">
    <property type="component" value="Unassembled WGS sequence"/>
</dbReference>
<name>A0AB36DHW9_MEDGN</name>
<dbReference type="Pfam" id="PF12838">
    <property type="entry name" value="Fer4_7"/>
    <property type="match status" value="1"/>
</dbReference>
<dbReference type="InterPro" id="IPR052977">
    <property type="entry name" value="Polyferredoxin-like_ET"/>
</dbReference>
<dbReference type="AlphaFoldDB" id="A0AB36DHW9"/>
<organism evidence="2 3">
    <name type="scientific">Mediterraneibacter gnavus</name>
    <name type="common">Ruminococcus gnavus</name>
    <dbReference type="NCBI Taxonomy" id="33038"/>
    <lineage>
        <taxon>Bacteria</taxon>
        <taxon>Bacillati</taxon>
        <taxon>Bacillota</taxon>
        <taxon>Clostridia</taxon>
        <taxon>Lachnospirales</taxon>
        <taxon>Lachnospiraceae</taxon>
        <taxon>Mediterraneibacter</taxon>
    </lineage>
</organism>
<dbReference type="Pfam" id="PF04432">
    <property type="entry name" value="FrhB_FdhB_C"/>
    <property type="match status" value="1"/>
</dbReference>
<dbReference type="EMBL" id="JAAIRY010000016">
    <property type="protein sequence ID" value="NSI65650.1"/>
    <property type="molecule type" value="Genomic_DNA"/>
</dbReference>
<reference evidence="2" key="2">
    <citation type="submission" date="2020-02" db="EMBL/GenBank/DDBJ databases">
        <authorList>
            <person name="Littmann E."/>
            <person name="Sorbara M."/>
        </authorList>
    </citation>
    <scope>NUCLEOTIDE SEQUENCE</scope>
    <source>
        <strain evidence="2">MSK.11.9</strain>
    </source>
</reference>